<dbReference type="InterPro" id="IPR036527">
    <property type="entry name" value="SCP2_sterol-bd_dom_sf"/>
</dbReference>
<protein>
    <recommendedName>
        <fullName evidence="3">SCP2 domain-containing protein</fullName>
    </recommendedName>
</protein>
<dbReference type="OrthoDB" id="2937003at2"/>
<dbReference type="SUPFAM" id="SSF55718">
    <property type="entry name" value="SCP-like"/>
    <property type="match status" value="1"/>
</dbReference>
<evidence type="ECO:0000313" key="2">
    <source>
        <dbReference type="Proteomes" id="UP000276770"/>
    </source>
</evidence>
<gene>
    <name evidence="1" type="ORF">D9X91_05475</name>
</gene>
<dbReference type="AlphaFoldDB" id="A0A3L7K0I4"/>
<evidence type="ECO:0000313" key="1">
    <source>
        <dbReference type="EMBL" id="RLQ96556.1"/>
    </source>
</evidence>
<proteinExistence type="predicted"/>
<dbReference type="EMBL" id="RCVZ01000003">
    <property type="protein sequence ID" value="RLQ96556.1"/>
    <property type="molecule type" value="Genomic_DNA"/>
</dbReference>
<organism evidence="1 2">
    <name type="scientific">Falsibacillus albus</name>
    <dbReference type="NCBI Taxonomy" id="2478915"/>
    <lineage>
        <taxon>Bacteria</taxon>
        <taxon>Bacillati</taxon>
        <taxon>Bacillota</taxon>
        <taxon>Bacilli</taxon>
        <taxon>Bacillales</taxon>
        <taxon>Bacillaceae</taxon>
        <taxon>Falsibacillus</taxon>
    </lineage>
</organism>
<reference evidence="1 2" key="1">
    <citation type="submission" date="2018-10" db="EMBL/GenBank/DDBJ databases">
        <title>Falsibacillus sp. genome draft.</title>
        <authorList>
            <person name="Shi S."/>
        </authorList>
    </citation>
    <scope>NUCLEOTIDE SEQUENCE [LARGE SCALE GENOMIC DNA]</scope>
    <source>
        <strain evidence="1 2">GY 10110</strain>
    </source>
</reference>
<sequence>MQTLFDSISKNFQERRHIQTLMPKDGLTVVFHVENHKYLLTIGNSKLYFEEVLDSEFPFSIWLTKRAFMELLCGELQLMKLLKRDGWLVKGSFRNLLLLESVLWLCRDYSSGEIDKTG</sequence>
<dbReference type="RefSeq" id="WP_121679577.1">
    <property type="nucleotide sequence ID" value="NZ_RCVZ01000003.1"/>
</dbReference>
<accession>A0A3L7K0I4</accession>
<keyword evidence="2" id="KW-1185">Reference proteome</keyword>
<name>A0A3L7K0I4_9BACI</name>
<comment type="caution">
    <text evidence="1">The sequence shown here is derived from an EMBL/GenBank/DDBJ whole genome shotgun (WGS) entry which is preliminary data.</text>
</comment>
<evidence type="ECO:0008006" key="3">
    <source>
        <dbReference type="Google" id="ProtNLM"/>
    </source>
</evidence>
<dbReference type="Gene3D" id="3.30.1050.10">
    <property type="entry name" value="SCP2 sterol-binding domain"/>
    <property type="match status" value="1"/>
</dbReference>
<dbReference type="Proteomes" id="UP000276770">
    <property type="component" value="Unassembled WGS sequence"/>
</dbReference>